<dbReference type="InterPro" id="IPR003313">
    <property type="entry name" value="AraC-bd"/>
</dbReference>
<dbReference type="GO" id="GO:0030288">
    <property type="term" value="C:outer membrane-bounded periplasmic space"/>
    <property type="evidence" value="ECO:0007669"/>
    <property type="project" value="TreeGrafter"/>
</dbReference>
<keyword evidence="6" id="KW-0238">DNA-binding</keyword>
<keyword evidence="3" id="KW-0813">Transport</keyword>
<evidence type="ECO:0000313" key="11">
    <source>
        <dbReference type="Proteomes" id="UP001139179"/>
    </source>
</evidence>
<dbReference type="Pfam" id="PF01497">
    <property type="entry name" value="Peripla_BP_2"/>
    <property type="match status" value="1"/>
</dbReference>
<dbReference type="InterPro" id="IPR018060">
    <property type="entry name" value="HTH_AraC"/>
</dbReference>
<evidence type="ECO:0000256" key="5">
    <source>
        <dbReference type="ARBA" id="ARBA00023015"/>
    </source>
</evidence>
<dbReference type="PANTHER" id="PTHR30532">
    <property type="entry name" value="IRON III DICITRATE-BINDING PERIPLASMIC PROTEIN"/>
    <property type="match status" value="1"/>
</dbReference>
<dbReference type="GO" id="GO:0043565">
    <property type="term" value="F:sequence-specific DNA binding"/>
    <property type="evidence" value="ECO:0007669"/>
    <property type="project" value="InterPro"/>
</dbReference>
<evidence type="ECO:0000256" key="1">
    <source>
        <dbReference type="ARBA" id="ARBA00004193"/>
    </source>
</evidence>
<dbReference type="GO" id="GO:0003700">
    <property type="term" value="F:DNA-binding transcription factor activity"/>
    <property type="evidence" value="ECO:0007669"/>
    <property type="project" value="InterPro"/>
</dbReference>
<dbReference type="InterPro" id="IPR051313">
    <property type="entry name" value="Bact_iron-sidero_bind"/>
</dbReference>
<keyword evidence="7" id="KW-0804">Transcription</keyword>
<dbReference type="InterPro" id="IPR002491">
    <property type="entry name" value="ABC_transptr_periplasmic_BD"/>
</dbReference>
<keyword evidence="4" id="KW-0732">Signal</keyword>
<dbReference type="EMBL" id="JAMBOL010000009">
    <property type="protein sequence ID" value="MCM3714746.1"/>
    <property type="molecule type" value="Genomic_DNA"/>
</dbReference>
<evidence type="ECO:0000256" key="2">
    <source>
        <dbReference type="ARBA" id="ARBA00008814"/>
    </source>
</evidence>
<dbReference type="SUPFAM" id="SSF46689">
    <property type="entry name" value="Homeodomain-like"/>
    <property type="match status" value="2"/>
</dbReference>
<feature type="domain" description="Fe/B12 periplasmic-binding" evidence="9">
    <location>
        <begin position="280"/>
        <end position="542"/>
    </location>
</feature>
<accession>A0A9X2DPJ8</accession>
<name>A0A9X2DPJ8_9BACI</name>
<reference evidence="10" key="1">
    <citation type="submission" date="2022-05" db="EMBL/GenBank/DDBJ databases">
        <title>Comparative Genomics of Spacecraft Associated Microbes.</title>
        <authorList>
            <person name="Tran M.T."/>
            <person name="Wright A."/>
            <person name="Seuylemezian A."/>
            <person name="Eisen J."/>
            <person name="Coil D."/>
        </authorList>
    </citation>
    <scope>NUCLEOTIDE SEQUENCE</scope>
    <source>
        <strain evidence="10">214.1.1</strain>
    </source>
</reference>
<organism evidence="10 11">
    <name type="scientific">Halalkalibacter oceani</name>
    <dbReference type="NCBI Taxonomy" id="1653776"/>
    <lineage>
        <taxon>Bacteria</taxon>
        <taxon>Bacillati</taxon>
        <taxon>Bacillota</taxon>
        <taxon>Bacilli</taxon>
        <taxon>Bacillales</taxon>
        <taxon>Bacillaceae</taxon>
        <taxon>Halalkalibacter</taxon>
    </lineage>
</organism>
<dbReference type="AlphaFoldDB" id="A0A9X2DPJ8"/>
<sequence length="552" mass="63631">MNMDDLLNRLPHMYVRLAKMFHVKEINDWQLKPRLVHRLTMCCPVAGKALLHINKMTYHAEPGKVYFIKPGTMVAAEGSADSQAEYYLLPFAMQEVRNDHEALGDADQEEQAFPFQEEVMIQCLPQIIHLLEQIKQWHQKKKRLATMRKNILFQEVLWTIAEDQLQSFYLGRTEYSVTQVMHYMKQHYMEELKMNALAQMAGLSTSNFSREFKKVAGQRPIDYLTKLRINRAKELLVLSNHRLKTIAKSVGYQDELYFSRVFKKIVGVTPTVYVHKHRTKIATLNVSFSDYLLALGVKPVATTAYDKPDNINGYPPHIAEQLKGTKIVGALYTPSKTAIVKAEPDLILTDNRRIHRGCTDRYTEIAPTASFWDDDWKRLLKRIAMLIGKEEEARSWLADYEQQAAAARRKLHPILAAGESVLLIRIIQEEIRVYGGKRQLGAVLYKDLGLAMPNEISPEDHFITVNSDELAHYQAAHIILLAGQDKAAERKLTELRQSNWWRELPAVKQAQVYELEDRFNSHAPLVNSEALDQIVERMTAIKRIDDKFVHDI</sequence>
<dbReference type="RefSeq" id="WP_251223511.1">
    <property type="nucleotide sequence ID" value="NZ_JAMBOL010000009.1"/>
</dbReference>
<dbReference type="SMART" id="SM00342">
    <property type="entry name" value="HTH_ARAC"/>
    <property type="match status" value="1"/>
</dbReference>
<evidence type="ECO:0000256" key="3">
    <source>
        <dbReference type="ARBA" id="ARBA00022448"/>
    </source>
</evidence>
<dbReference type="GO" id="GO:1901678">
    <property type="term" value="P:iron coordination entity transport"/>
    <property type="evidence" value="ECO:0007669"/>
    <property type="project" value="UniProtKB-ARBA"/>
</dbReference>
<dbReference type="InterPro" id="IPR009057">
    <property type="entry name" value="Homeodomain-like_sf"/>
</dbReference>
<dbReference type="PROSITE" id="PS50983">
    <property type="entry name" value="FE_B12_PBP"/>
    <property type="match status" value="1"/>
</dbReference>
<comment type="similarity">
    <text evidence="2">Belongs to the bacterial solute-binding protein 8 family.</text>
</comment>
<dbReference type="PROSITE" id="PS01124">
    <property type="entry name" value="HTH_ARAC_FAMILY_2"/>
    <property type="match status" value="1"/>
</dbReference>
<evidence type="ECO:0000256" key="6">
    <source>
        <dbReference type="ARBA" id="ARBA00023125"/>
    </source>
</evidence>
<dbReference type="Gene3D" id="3.40.50.1980">
    <property type="entry name" value="Nitrogenase molybdenum iron protein domain"/>
    <property type="match status" value="2"/>
</dbReference>
<feature type="domain" description="HTH araC/xylS-type" evidence="8">
    <location>
        <begin position="178"/>
        <end position="276"/>
    </location>
</feature>
<dbReference type="InterPro" id="IPR037923">
    <property type="entry name" value="HTH-like"/>
</dbReference>
<dbReference type="Gene3D" id="1.10.10.60">
    <property type="entry name" value="Homeodomain-like"/>
    <property type="match status" value="2"/>
</dbReference>
<dbReference type="GO" id="GO:0005886">
    <property type="term" value="C:plasma membrane"/>
    <property type="evidence" value="ECO:0007669"/>
    <property type="project" value="UniProtKB-SubCell"/>
</dbReference>
<evidence type="ECO:0000313" key="10">
    <source>
        <dbReference type="EMBL" id="MCM3714746.1"/>
    </source>
</evidence>
<gene>
    <name evidence="10" type="ORF">M3202_11720</name>
</gene>
<dbReference type="SUPFAM" id="SSF51215">
    <property type="entry name" value="Regulatory protein AraC"/>
    <property type="match status" value="1"/>
</dbReference>
<dbReference type="Proteomes" id="UP001139179">
    <property type="component" value="Unassembled WGS sequence"/>
</dbReference>
<evidence type="ECO:0000256" key="4">
    <source>
        <dbReference type="ARBA" id="ARBA00022729"/>
    </source>
</evidence>
<dbReference type="PANTHER" id="PTHR30532:SF29">
    <property type="entry name" value="FE(3+) DICITRATE-BINDING PERIPLASMIC PROTEIN"/>
    <property type="match status" value="1"/>
</dbReference>
<keyword evidence="11" id="KW-1185">Reference proteome</keyword>
<evidence type="ECO:0000259" key="8">
    <source>
        <dbReference type="PROSITE" id="PS01124"/>
    </source>
</evidence>
<protein>
    <submittedName>
        <fullName evidence="10">AraC family transcriptional regulator</fullName>
    </submittedName>
</protein>
<comment type="subcellular location">
    <subcellularLocation>
        <location evidence="1">Cell membrane</location>
        <topology evidence="1">Lipid-anchor</topology>
    </subcellularLocation>
</comment>
<evidence type="ECO:0000259" key="9">
    <source>
        <dbReference type="PROSITE" id="PS50983"/>
    </source>
</evidence>
<proteinExistence type="inferred from homology"/>
<dbReference type="Pfam" id="PF12833">
    <property type="entry name" value="HTH_18"/>
    <property type="match status" value="1"/>
</dbReference>
<keyword evidence="5" id="KW-0805">Transcription regulation</keyword>
<evidence type="ECO:0000256" key="7">
    <source>
        <dbReference type="ARBA" id="ARBA00023163"/>
    </source>
</evidence>
<dbReference type="SUPFAM" id="SSF53807">
    <property type="entry name" value="Helical backbone' metal receptor"/>
    <property type="match status" value="1"/>
</dbReference>
<dbReference type="Pfam" id="PF02311">
    <property type="entry name" value="AraC_binding"/>
    <property type="match status" value="1"/>
</dbReference>
<comment type="caution">
    <text evidence="10">The sequence shown here is derived from an EMBL/GenBank/DDBJ whole genome shotgun (WGS) entry which is preliminary data.</text>
</comment>